<keyword evidence="4" id="KW-1185">Reference proteome</keyword>
<name>A0A4S8NXK5_9ACTN</name>
<organism evidence="3 4">
    <name type="scientific">Glycomyces paridis</name>
    <dbReference type="NCBI Taxonomy" id="2126555"/>
    <lineage>
        <taxon>Bacteria</taxon>
        <taxon>Bacillati</taxon>
        <taxon>Actinomycetota</taxon>
        <taxon>Actinomycetes</taxon>
        <taxon>Glycomycetales</taxon>
        <taxon>Glycomycetaceae</taxon>
        <taxon>Glycomyces</taxon>
    </lineage>
</organism>
<accession>A0A4S8NXK5</accession>
<evidence type="ECO:0000256" key="2">
    <source>
        <dbReference type="SAM" id="MobiDB-lite"/>
    </source>
</evidence>
<dbReference type="Proteomes" id="UP000305792">
    <property type="component" value="Unassembled WGS sequence"/>
</dbReference>
<comment type="caution">
    <text evidence="3">The sequence shown here is derived from an EMBL/GenBank/DDBJ whole genome shotgun (WGS) entry which is preliminary data.</text>
</comment>
<sequence>MTDRTDDDPIEQGDVPEPGGKRPGNHAENESEPEGTQADPTEDERDLEPLKEFILEEVGRRLSASAGGSLQVILGRDFLNSTIGNGAVTSGAGAQSIALGFEIPGARIEAVKHTYLPPVCYFDLQSRLDEHRLLILRARRGWGGTVTAVRLLCDDHERIQQISEVDGRLSALRLDELERGSGLIVENLGPEQLRELASGQAERLSAKLKQLEARAVVVVDESSLRPDHRMERFVADLAAHPDPRRLVESHLAERLGSEESARELLSADTLAAWFAAAPVGDGFDAHLLVGLAHDLAEGVQAGGGVEEALERFAERSESDTDNWFDGIANHGTPSVTALALTVAVLEGLPYGTVSRVAGALERILAGDLPAEGRERNEPRRVRRTQVLKTVRAKLTTERRNGRLQNEDEVISFQDDRYRRHVLDLVYEYGFENEILPWLRELTVDREVAVAVCAAEVVGHLGKFDFRRIQTEFIGPWARSPRPYDRELAVIALAVLAREARTLHAVTRLVGDWSRKKLGPLRRTAARALGAGIGPLMPAGPDDLLDRLAEGADRPLAKAIGSSIAELFALADTRRRIVLLDMLCEWSEESTAWNGFAGIAGFVECGRIRLTLSFNGERVRWPLLLVLSSFDGTFDREQAGGWDQEATGRIRDLTAALIASAAADSALLPEFERMLKGWASDAEQHPMLAREIDELLAEAAESPGGGRNVEYYRRNLLDGLQIDAES</sequence>
<dbReference type="OrthoDB" id="3286208at2"/>
<proteinExistence type="predicted"/>
<dbReference type="RefSeq" id="WP_136532400.1">
    <property type="nucleotide sequence ID" value="NZ_STGX01000027.1"/>
</dbReference>
<keyword evidence="1" id="KW-0175">Coiled coil</keyword>
<feature type="region of interest" description="Disordered" evidence="2">
    <location>
        <begin position="1"/>
        <end position="45"/>
    </location>
</feature>
<feature type="compositionally biased region" description="Acidic residues" evidence="2">
    <location>
        <begin position="1"/>
        <end position="11"/>
    </location>
</feature>
<evidence type="ECO:0000256" key="1">
    <source>
        <dbReference type="SAM" id="Coils"/>
    </source>
</evidence>
<evidence type="ECO:0000313" key="4">
    <source>
        <dbReference type="Proteomes" id="UP000305792"/>
    </source>
</evidence>
<protein>
    <submittedName>
        <fullName evidence="3">Uncharacterized protein</fullName>
    </submittedName>
</protein>
<dbReference type="AlphaFoldDB" id="A0A4S8NXK5"/>
<reference evidence="3 4" key="1">
    <citation type="journal article" date="2018" name="Int. J. Syst. Evol. Microbiol.">
        <title>Glycomyces paridis sp. nov., isolated from the medicinal plant Paris polyphylla.</title>
        <authorList>
            <person name="Fang X.M."/>
            <person name="Bai J.L."/>
            <person name="Su J."/>
            <person name="Zhao L.L."/>
            <person name="Liu H.Y."/>
            <person name="Ma B.P."/>
            <person name="Zhang Y.Q."/>
            <person name="Yu L.Y."/>
        </authorList>
    </citation>
    <scope>NUCLEOTIDE SEQUENCE [LARGE SCALE GENOMIC DNA]</scope>
    <source>
        <strain evidence="3 4">CPCC 204357</strain>
    </source>
</reference>
<gene>
    <name evidence="3" type="ORF">E9998_24625</name>
</gene>
<evidence type="ECO:0000313" key="3">
    <source>
        <dbReference type="EMBL" id="THV21671.1"/>
    </source>
</evidence>
<dbReference type="EMBL" id="STGX01000027">
    <property type="protein sequence ID" value="THV21671.1"/>
    <property type="molecule type" value="Genomic_DNA"/>
</dbReference>
<feature type="coiled-coil region" evidence="1">
    <location>
        <begin position="194"/>
        <end position="221"/>
    </location>
</feature>